<keyword evidence="1" id="KW-1133">Transmembrane helix</keyword>
<reference evidence="3" key="2">
    <citation type="submission" date="2023-05" db="EMBL/GenBank/DDBJ databases">
        <authorList>
            <person name="Schelkunov M.I."/>
        </authorList>
    </citation>
    <scope>NUCLEOTIDE SEQUENCE</scope>
    <source>
        <strain evidence="3">Hsosn_3</strain>
        <tissue evidence="3">Leaf</tissue>
    </source>
</reference>
<sequence length="222" mass="25329">MRRTCAVIFGFTLSRSLDFVVEIWTFYSRLSSKDLKMIWLISADVSEIREILRRTPEVMDYTGQMLLYWYFFGGGGFGGGGVRGFSGCLVDAFFGIFLVLLLMEIQGFPLREVTNEDLCSKSEKVTTKDLCDSRFLSSGSVWRATNEDFCEILKDADPWKQGTVVLLLQDMFEVVTCDIMVNEICELVEFKRSKKDSLDKTDDIAFPPVVTAQWELGRTCFL</sequence>
<feature type="domain" description="Callose synthase helical" evidence="2">
    <location>
        <begin position="147"/>
        <end position="215"/>
    </location>
</feature>
<feature type="transmembrane region" description="Helical" evidence="1">
    <location>
        <begin position="69"/>
        <end position="102"/>
    </location>
</feature>
<keyword evidence="1" id="KW-0472">Membrane</keyword>
<gene>
    <name evidence="3" type="ORF">POM88_049607</name>
</gene>
<keyword evidence="4" id="KW-1185">Reference proteome</keyword>
<name>A0AAD8GYR2_9APIA</name>
<dbReference type="EMBL" id="JAUIZM010000011">
    <property type="protein sequence ID" value="KAK1356351.1"/>
    <property type="molecule type" value="Genomic_DNA"/>
</dbReference>
<dbReference type="Proteomes" id="UP001237642">
    <property type="component" value="Unassembled WGS sequence"/>
</dbReference>
<protein>
    <recommendedName>
        <fullName evidence="2">Callose synthase helical domain-containing protein</fullName>
    </recommendedName>
</protein>
<reference evidence="3" key="1">
    <citation type="submission" date="2023-02" db="EMBL/GenBank/DDBJ databases">
        <title>Genome of toxic invasive species Heracleum sosnowskyi carries increased number of genes despite the absence of recent whole-genome duplications.</title>
        <authorList>
            <person name="Schelkunov M."/>
            <person name="Shtratnikova V."/>
            <person name="Makarenko M."/>
            <person name="Klepikova A."/>
            <person name="Omelchenko D."/>
            <person name="Novikova G."/>
            <person name="Obukhova E."/>
            <person name="Bogdanov V."/>
            <person name="Penin A."/>
            <person name="Logacheva M."/>
        </authorList>
    </citation>
    <scope>NUCLEOTIDE SEQUENCE</scope>
    <source>
        <strain evidence="3">Hsosn_3</strain>
        <tissue evidence="3">Leaf</tissue>
    </source>
</reference>
<proteinExistence type="predicted"/>
<keyword evidence="1" id="KW-0812">Transmembrane</keyword>
<organism evidence="3 4">
    <name type="scientific">Heracleum sosnowskyi</name>
    <dbReference type="NCBI Taxonomy" id="360622"/>
    <lineage>
        <taxon>Eukaryota</taxon>
        <taxon>Viridiplantae</taxon>
        <taxon>Streptophyta</taxon>
        <taxon>Embryophyta</taxon>
        <taxon>Tracheophyta</taxon>
        <taxon>Spermatophyta</taxon>
        <taxon>Magnoliopsida</taxon>
        <taxon>eudicotyledons</taxon>
        <taxon>Gunneridae</taxon>
        <taxon>Pentapetalae</taxon>
        <taxon>asterids</taxon>
        <taxon>campanulids</taxon>
        <taxon>Apiales</taxon>
        <taxon>Apiaceae</taxon>
        <taxon>Apioideae</taxon>
        <taxon>apioid superclade</taxon>
        <taxon>Tordylieae</taxon>
        <taxon>Tordyliinae</taxon>
        <taxon>Heracleum</taxon>
    </lineage>
</organism>
<evidence type="ECO:0000313" key="3">
    <source>
        <dbReference type="EMBL" id="KAK1356351.1"/>
    </source>
</evidence>
<comment type="caution">
    <text evidence="3">The sequence shown here is derived from an EMBL/GenBank/DDBJ whole genome shotgun (WGS) entry which is preliminary data.</text>
</comment>
<evidence type="ECO:0000313" key="4">
    <source>
        <dbReference type="Proteomes" id="UP001237642"/>
    </source>
</evidence>
<evidence type="ECO:0000256" key="1">
    <source>
        <dbReference type="SAM" id="Phobius"/>
    </source>
</evidence>
<accession>A0AAD8GYR2</accession>
<dbReference type="AlphaFoldDB" id="A0AAD8GYR2"/>
<evidence type="ECO:0000259" key="2">
    <source>
        <dbReference type="Pfam" id="PF25968"/>
    </source>
</evidence>
<dbReference type="InterPro" id="IPR058851">
    <property type="entry name" value="CALS1_helical"/>
</dbReference>
<dbReference type="Pfam" id="PF25968">
    <property type="entry name" value="CALS1"/>
    <property type="match status" value="1"/>
</dbReference>